<dbReference type="Pfam" id="PF22935">
    <property type="entry name" value="RM44_endonuclase"/>
    <property type="match status" value="1"/>
</dbReference>
<reference evidence="2 3" key="1">
    <citation type="submission" date="2024-05" db="EMBL/GenBank/DDBJ databases">
        <title>Genome sequencing and assembly of Indian major carp, Cirrhinus mrigala (Hamilton, 1822).</title>
        <authorList>
            <person name="Mohindra V."/>
            <person name="Chowdhury L.M."/>
            <person name="Lal K."/>
            <person name="Jena J.K."/>
        </authorList>
    </citation>
    <scope>NUCLEOTIDE SEQUENCE [LARGE SCALE GENOMIC DNA]</scope>
    <source>
        <strain evidence="2">CM1030</strain>
        <tissue evidence="2">Blood</tissue>
    </source>
</reference>
<gene>
    <name evidence="2" type="ORF">M9458_030788</name>
</gene>
<name>A0ABD0PM65_CIRMR</name>
<feature type="non-terminal residue" evidence="2">
    <location>
        <position position="72"/>
    </location>
</feature>
<evidence type="ECO:0000259" key="1">
    <source>
        <dbReference type="Pfam" id="PF22935"/>
    </source>
</evidence>
<dbReference type="EMBL" id="JAMKFB020000015">
    <property type="protein sequence ID" value="KAL0174820.1"/>
    <property type="molecule type" value="Genomic_DNA"/>
</dbReference>
<comment type="caution">
    <text evidence="2">The sequence shown here is derived from an EMBL/GenBank/DDBJ whole genome shotgun (WGS) entry which is preliminary data.</text>
</comment>
<feature type="domain" description="Large ribosomal subunit protein mL44 endonuclease" evidence="1">
    <location>
        <begin position="1"/>
        <end position="55"/>
    </location>
</feature>
<feature type="non-terminal residue" evidence="2">
    <location>
        <position position="1"/>
    </location>
</feature>
<protein>
    <recommendedName>
        <fullName evidence="1">Large ribosomal subunit protein mL44 endonuclease domain-containing protein</fullName>
    </recommendedName>
</protein>
<evidence type="ECO:0000313" key="2">
    <source>
        <dbReference type="EMBL" id="KAL0174820.1"/>
    </source>
</evidence>
<sequence>LPDEGVAAVVDHLTGSEVMCHVARNLAVEDLTMSAEFPVPDETLQGTFFAVIGALEQSSGPVRSGVFIRVRQ</sequence>
<proteinExistence type="predicted"/>
<dbReference type="InterPro" id="IPR055189">
    <property type="entry name" value="RM44_endonuclase"/>
</dbReference>
<dbReference type="Proteomes" id="UP001529510">
    <property type="component" value="Unassembled WGS sequence"/>
</dbReference>
<dbReference type="AlphaFoldDB" id="A0ABD0PM65"/>
<organism evidence="2 3">
    <name type="scientific">Cirrhinus mrigala</name>
    <name type="common">Mrigala</name>
    <dbReference type="NCBI Taxonomy" id="683832"/>
    <lineage>
        <taxon>Eukaryota</taxon>
        <taxon>Metazoa</taxon>
        <taxon>Chordata</taxon>
        <taxon>Craniata</taxon>
        <taxon>Vertebrata</taxon>
        <taxon>Euteleostomi</taxon>
        <taxon>Actinopterygii</taxon>
        <taxon>Neopterygii</taxon>
        <taxon>Teleostei</taxon>
        <taxon>Ostariophysi</taxon>
        <taxon>Cypriniformes</taxon>
        <taxon>Cyprinidae</taxon>
        <taxon>Labeoninae</taxon>
        <taxon>Labeonini</taxon>
        <taxon>Cirrhinus</taxon>
    </lineage>
</organism>
<evidence type="ECO:0000313" key="3">
    <source>
        <dbReference type="Proteomes" id="UP001529510"/>
    </source>
</evidence>
<keyword evidence="3" id="KW-1185">Reference proteome</keyword>
<accession>A0ABD0PM65</accession>